<keyword evidence="3 5" id="KW-1015">Disulfide bond</keyword>
<dbReference type="GO" id="GO:0005886">
    <property type="term" value="C:plasma membrane"/>
    <property type="evidence" value="ECO:0007669"/>
    <property type="project" value="GOC"/>
</dbReference>
<dbReference type="InterPro" id="IPR001881">
    <property type="entry name" value="EGF-like_Ca-bd_dom"/>
</dbReference>
<feature type="domain" description="Kazal-like" evidence="14">
    <location>
        <begin position="903"/>
        <end position="950"/>
    </location>
</feature>
<dbReference type="PROSITE" id="PS50026">
    <property type="entry name" value="EGF_3"/>
    <property type="match status" value="1"/>
</dbReference>
<dbReference type="Pfam" id="PF00008">
    <property type="entry name" value="EGF"/>
    <property type="match status" value="1"/>
</dbReference>
<dbReference type="InterPro" id="IPR003884">
    <property type="entry name" value="FacI_MAC"/>
</dbReference>
<evidence type="ECO:0000256" key="4">
    <source>
        <dbReference type="ARBA" id="ARBA00023180"/>
    </source>
</evidence>
<dbReference type="InterPro" id="IPR008993">
    <property type="entry name" value="TIMP-like_OB-fold"/>
</dbReference>
<dbReference type="Gene3D" id="2.10.25.10">
    <property type="entry name" value="Laminin"/>
    <property type="match status" value="3"/>
</dbReference>
<dbReference type="PROSITE" id="PS51465">
    <property type="entry name" value="KAZAL_2"/>
    <property type="match status" value="9"/>
</dbReference>
<keyword evidence="4" id="KW-0325">Glycoprotein</keyword>
<keyword evidence="5" id="KW-0245">EGF-like domain</keyword>
<keyword evidence="7" id="KW-0424">Laminin EGF-like domain</keyword>
<feature type="domain" description="Kazal-like" evidence="14">
    <location>
        <begin position="258"/>
        <end position="308"/>
    </location>
</feature>
<feature type="disulfide bond" evidence="7">
    <location>
        <begin position="831"/>
        <end position="848"/>
    </location>
</feature>
<evidence type="ECO:0000259" key="10">
    <source>
        <dbReference type="PROSITE" id="PS50025"/>
    </source>
</evidence>
<dbReference type="GO" id="GO:0030154">
    <property type="term" value="P:cell differentiation"/>
    <property type="evidence" value="ECO:0007669"/>
    <property type="project" value="UniProtKB-KW"/>
</dbReference>
<evidence type="ECO:0000259" key="11">
    <source>
        <dbReference type="PROSITE" id="PS50026"/>
    </source>
</evidence>
<evidence type="ECO:0000256" key="6">
    <source>
        <dbReference type="PROSITE-ProRule" id="PRU00443"/>
    </source>
</evidence>
<dbReference type="SMART" id="SM00179">
    <property type="entry name" value="EGF_CA"/>
    <property type="match status" value="1"/>
</dbReference>
<evidence type="ECO:0000256" key="3">
    <source>
        <dbReference type="ARBA" id="ARBA00023157"/>
    </source>
</evidence>
<feature type="domain" description="Kazal-like" evidence="14">
    <location>
        <begin position="397"/>
        <end position="452"/>
    </location>
</feature>
<evidence type="ECO:0000259" key="13">
    <source>
        <dbReference type="PROSITE" id="PS51121"/>
    </source>
</evidence>
<feature type="domain" description="Kazal-like" evidence="14">
    <location>
        <begin position="687"/>
        <end position="742"/>
    </location>
</feature>
<dbReference type="GO" id="GO:0005509">
    <property type="term" value="F:calcium ion binding"/>
    <property type="evidence" value="ECO:0007669"/>
    <property type="project" value="InterPro"/>
</dbReference>
<feature type="domain" description="Kazal-like" evidence="14">
    <location>
        <begin position="326"/>
        <end position="380"/>
    </location>
</feature>
<evidence type="ECO:0000259" key="12">
    <source>
        <dbReference type="PROSITE" id="PS50027"/>
    </source>
</evidence>
<dbReference type="InterPro" id="IPR002350">
    <property type="entry name" value="Kazal_dom"/>
</dbReference>
<feature type="domain" description="Kazal-like" evidence="14">
    <location>
        <begin position="538"/>
        <end position="592"/>
    </location>
</feature>
<dbReference type="InterPro" id="IPR050653">
    <property type="entry name" value="Prot_Inhib_GrowthFact_Antg"/>
</dbReference>
<reference evidence="15" key="1">
    <citation type="submission" date="2025-08" db="UniProtKB">
        <authorList>
            <consortium name="Ensembl"/>
        </authorList>
    </citation>
    <scope>IDENTIFICATION</scope>
</reference>
<dbReference type="InterPro" id="IPR001791">
    <property type="entry name" value="Laminin_G"/>
</dbReference>
<dbReference type="Ensembl" id="ENSEBUT00000011166.1">
    <property type="protein sequence ID" value="ENSEBUP00000010616.1"/>
    <property type="gene ID" value="ENSEBUG00000006831.1"/>
</dbReference>
<dbReference type="Gene3D" id="3.30.60.30">
    <property type="match status" value="9"/>
</dbReference>
<dbReference type="PROSITE" id="PS50025">
    <property type="entry name" value="LAM_G_DOMAIN"/>
    <property type="match status" value="1"/>
</dbReference>
<dbReference type="Gene3D" id="2.60.120.200">
    <property type="match status" value="1"/>
</dbReference>
<dbReference type="PANTHER" id="PTHR10913">
    <property type="entry name" value="FOLLISTATIN-RELATED"/>
    <property type="match status" value="1"/>
</dbReference>
<dbReference type="Gene3D" id="2.40.50.120">
    <property type="match status" value="1"/>
</dbReference>
<evidence type="ECO:0000256" key="1">
    <source>
        <dbReference type="ARBA" id="ARBA00022737"/>
    </source>
</evidence>
<feature type="disulfide bond" evidence="7">
    <location>
        <begin position="829"/>
        <end position="841"/>
    </location>
</feature>
<dbReference type="InterPro" id="IPR036058">
    <property type="entry name" value="Kazal_dom_sf"/>
</dbReference>
<dbReference type="FunFam" id="3.30.60.30:FF:000024">
    <property type="entry name" value="Transmembrane agrin"/>
    <property type="match status" value="1"/>
</dbReference>
<feature type="region of interest" description="Disordered" evidence="8">
    <location>
        <begin position="1045"/>
        <end position="1067"/>
    </location>
</feature>
<keyword evidence="9" id="KW-0732">Signal</keyword>
<feature type="disulfide bond" evidence="5">
    <location>
        <begin position="1374"/>
        <end position="1383"/>
    </location>
</feature>
<feature type="disulfide bond" evidence="7">
    <location>
        <begin position="850"/>
        <end position="859"/>
    </location>
</feature>
<dbReference type="PROSITE" id="PS51121">
    <property type="entry name" value="NTA"/>
    <property type="match status" value="1"/>
</dbReference>
<dbReference type="InterPro" id="IPR004850">
    <property type="entry name" value="NtA_dom"/>
</dbReference>
<feature type="disulfide bond" evidence="7">
    <location>
        <begin position="777"/>
        <end position="794"/>
    </location>
</feature>
<dbReference type="SMART" id="SM00057">
    <property type="entry name" value="FIMAC"/>
    <property type="match status" value="2"/>
</dbReference>
<dbReference type="SMART" id="SM00274">
    <property type="entry name" value="FOLN"/>
    <property type="match status" value="5"/>
</dbReference>
<protein>
    <submittedName>
        <fullName evidence="15">Agrin</fullName>
    </submittedName>
</protein>
<comment type="caution">
    <text evidence="5">Lacks conserved residue(s) required for the propagation of feature annotation.</text>
</comment>
<dbReference type="SUPFAM" id="SSF50242">
    <property type="entry name" value="TIMP-like"/>
    <property type="match status" value="1"/>
</dbReference>
<proteinExistence type="predicted"/>
<evidence type="ECO:0000313" key="16">
    <source>
        <dbReference type="Proteomes" id="UP000694388"/>
    </source>
</evidence>
<evidence type="ECO:0000313" key="15">
    <source>
        <dbReference type="Ensembl" id="ENSEBUP00000010616.1"/>
    </source>
</evidence>
<dbReference type="SUPFAM" id="SSF100895">
    <property type="entry name" value="Kazal-type serine protease inhibitors"/>
    <property type="match status" value="9"/>
</dbReference>
<dbReference type="GO" id="GO:0043113">
    <property type="term" value="P:receptor clustering"/>
    <property type="evidence" value="ECO:0007669"/>
    <property type="project" value="InterPro"/>
</dbReference>
<dbReference type="PRINTS" id="PR00011">
    <property type="entry name" value="EGFLAMININ"/>
</dbReference>
<dbReference type="PROSITE" id="PS00022">
    <property type="entry name" value="EGF_1"/>
    <property type="match status" value="1"/>
</dbReference>
<feature type="domain" description="Kazal-like" evidence="14">
    <location>
        <begin position="479"/>
        <end position="527"/>
    </location>
</feature>
<dbReference type="PROSITE" id="PS50027">
    <property type="entry name" value="EGF_LAM_2"/>
    <property type="match status" value="2"/>
</dbReference>
<feature type="domain" description="Kazal-like" evidence="14">
    <location>
        <begin position="599"/>
        <end position="657"/>
    </location>
</feature>
<dbReference type="Pfam" id="PF00050">
    <property type="entry name" value="Kazal_1"/>
    <property type="match status" value="1"/>
</dbReference>
<feature type="chain" id="PRO_5034912553" evidence="9">
    <location>
        <begin position="21"/>
        <end position="1453"/>
    </location>
</feature>
<reference evidence="15" key="2">
    <citation type="submission" date="2025-09" db="UniProtKB">
        <authorList>
            <consortium name="Ensembl"/>
        </authorList>
    </citation>
    <scope>IDENTIFICATION</scope>
</reference>
<feature type="disulfide bond" evidence="7">
    <location>
        <begin position="796"/>
        <end position="805"/>
    </location>
</feature>
<evidence type="ECO:0000256" key="8">
    <source>
        <dbReference type="SAM" id="MobiDB-lite"/>
    </source>
</evidence>
<feature type="domain" description="EGF-like" evidence="11">
    <location>
        <begin position="1348"/>
        <end position="1384"/>
    </location>
</feature>
<dbReference type="CDD" id="cd00055">
    <property type="entry name" value="EGF_Lam"/>
    <property type="match status" value="2"/>
</dbReference>
<keyword evidence="2" id="KW-0221">Differentiation</keyword>
<dbReference type="Pfam" id="PF00053">
    <property type="entry name" value="EGF_laminin"/>
    <property type="match status" value="2"/>
</dbReference>
<dbReference type="CDD" id="cd00104">
    <property type="entry name" value="KAZAL_FS"/>
    <property type="match status" value="9"/>
</dbReference>
<sequence>MPHPLLVSLIFAALLVSGSTDPVCRDEPLESRESHAPILLTGTVEKVQKHGSGSRRFSCTVRVWRCLKGEGFLKGTEAPDRRRMITVEGFGEPDICDSTAVLGDTRIFLLRPQPALHTFRLTSSPLRVTLKNLKRVENAIEDRPLLPAHPVPTSLNGCRHVLCGFGAVCESNPLNWAQRGRCVCKKPACPPKVAPVCGSDRVTYSSSCELERAQCHFQRRILVLAYTACGFRDPCKNITCSFGSMCISSSDRLSAKCVCPRSCTRSPPGNPPVCGSDGRDYGSECELNLYSCSQHVNVHKKFDGPCDPCAPWRSDVSHSCRVDPLLRTPQLTPLPDSCPPASGPVCGDDGHTYASECALVRTAEARGVPIARLHAGACTFQDECRSDCAFNSECMVRNGVPRCSCERLVCDGIYTPVCGTDRITYNNGCARRRAECLQRRVISVASKGPCDLSVPGPCRGVSCGLGAMCTVQNGAATCECLHVCSTVPFEAVCGTNGRTYGSLCHLRAAACVMRMDIRVAHRGECDLCGDCKFGAVCSEVTGLCMCPDQCVETKVPTCGTDGLTYKSECALHILACLEQKNLSVLSSGKCELCGGKVCKYGGMCKQGKCVCPSCQGVASAPICGTDGVTYSDACRLRSTACAHRKTLGIASYRACNECDRSQGLASYNSCQERRCRLFGGEWEMASQGADGHCTCLQNCRFSPSDPVCGSDGHTYMHDCALRKTACKQQYDIKVARKGSCATGKSMDCWNTVFGCCPDNVTSASGVAYSGCPGTYSCNPVGSFGLTSDPGCTQCPCRPGVEGTRCDKCMMGFWDFLGITLKKNPGCTPCLCHSGGSARDDCHQETGQCTCKTGILGAKCDQCTSGEKLGPNGCKKAEPPKTCWGVTCKHGASCVQKKGQASCECLISCSLKSPSPVCGADHVTYADECQLRLIACRQGRDLFWKDGHCPEVLPPVDINRNTLRQWPPSKTLPSTWNKLGADDVVKPSGPFLPGPRPSAKPLPPRGQPLLPITPPFFPKPPIQPGGSIGFDKPYPSQPALVTPWPSWPTKASFPATKDGENEGSGSGSSGIFSSLDFKPFALLDWPTATHVPILRRQGSVFAVQPPRPDLPASLPSENPLPPFQKPLRIFLPKSPIIGGRPPPPPHLIKPAPDWWVYGSRTLQPALLPDAEETDDGSDIGDFFNDEEVKDAFLKTYCDNTWCGGCHDGTMVASTANYSNCPATRVFLGIIVLASPDVSKGTAFVQETSEHNAEIMTALGSMLHKLLASSDVGDDFKTVYVKEQDNSRITIETHFDPKTQYTPVDVERALVSQLKTSREKTLDVKKPEENYIEFMELKPQGTEAIADTSSEDPCFKNPCLHGGTCHPSRSGYLCCCPLGRGGSVCEQDIAVSQPAFGGVASFLAFPLGRMSLFQRTRLALRFRASAPDGLLVYIGHSRAPDFISLALVGGHVELR</sequence>
<feature type="signal peptide" evidence="9">
    <location>
        <begin position="1"/>
        <end position="20"/>
    </location>
</feature>
<organism evidence="15 16">
    <name type="scientific">Eptatretus burgeri</name>
    <name type="common">Inshore hagfish</name>
    <dbReference type="NCBI Taxonomy" id="7764"/>
    <lineage>
        <taxon>Eukaryota</taxon>
        <taxon>Metazoa</taxon>
        <taxon>Chordata</taxon>
        <taxon>Craniata</taxon>
        <taxon>Vertebrata</taxon>
        <taxon>Cyclostomata</taxon>
        <taxon>Myxini</taxon>
        <taxon>Myxiniformes</taxon>
        <taxon>Myxinidae</taxon>
        <taxon>Eptatretinae</taxon>
        <taxon>Eptatretus</taxon>
    </lineage>
</organism>
<dbReference type="PROSITE" id="PS01248">
    <property type="entry name" value="EGF_LAM_1"/>
    <property type="match status" value="1"/>
</dbReference>
<evidence type="ECO:0000256" key="9">
    <source>
        <dbReference type="SAM" id="SignalP"/>
    </source>
</evidence>
<dbReference type="SUPFAM" id="SSF49899">
    <property type="entry name" value="Concanavalin A-like lectins/glucanases"/>
    <property type="match status" value="1"/>
</dbReference>
<keyword evidence="1" id="KW-0677">Repeat</keyword>
<dbReference type="PANTHER" id="PTHR10913:SF78">
    <property type="entry name" value="AGRIN"/>
    <property type="match status" value="1"/>
</dbReference>
<evidence type="ECO:0000256" key="5">
    <source>
        <dbReference type="PROSITE-ProRule" id="PRU00076"/>
    </source>
</evidence>
<dbReference type="SMART" id="SM00181">
    <property type="entry name" value="EGF"/>
    <property type="match status" value="2"/>
</dbReference>
<feature type="disulfide bond" evidence="6">
    <location>
        <begin position="24"/>
        <end position="96"/>
    </location>
</feature>
<dbReference type="InterPro" id="IPR003645">
    <property type="entry name" value="Fol_N"/>
</dbReference>
<name>A0A8C4Q6T4_EPTBU</name>
<dbReference type="InterPro" id="IPR013320">
    <property type="entry name" value="ConA-like_dom_sf"/>
</dbReference>
<evidence type="ECO:0000256" key="2">
    <source>
        <dbReference type="ARBA" id="ARBA00022782"/>
    </source>
</evidence>
<evidence type="ECO:0000256" key="7">
    <source>
        <dbReference type="PROSITE-ProRule" id="PRU00460"/>
    </source>
</evidence>
<feature type="domain" description="Laminin EGF-like" evidence="12">
    <location>
        <begin position="776"/>
        <end position="828"/>
    </location>
</feature>
<keyword evidence="16" id="KW-1185">Reference proteome</keyword>
<dbReference type="GeneTree" id="ENSGT00940000158337"/>
<dbReference type="Pfam" id="PF00054">
    <property type="entry name" value="Laminin_G_1"/>
    <property type="match status" value="1"/>
</dbReference>
<dbReference type="Proteomes" id="UP000694388">
    <property type="component" value="Unplaced"/>
</dbReference>
<feature type="domain" description="Laminin G" evidence="10">
    <location>
        <begin position="1390"/>
        <end position="1453"/>
    </location>
</feature>
<feature type="domain" description="Kazal-like" evidence="14">
    <location>
        <begin position="183"/>
        <end position="231"/>
    </location>
</feature>
<feature type="domain" description="Laminin EGF-like" evidence="12">
    <location>
        <begin position="829"/>
        <end position="875"/>
    </location>
</feature>
<dbReference type="InterPro" id="IPR002049">
    <property type="entry name" value="LE_dom"/>
</dbReference>
<dbReference type="Pfam" id="PF03146">
    <property type="entry name" value="NtA"/>
    <property type="match status" value="1"/>
</dbReference>
<dbReference type="Pfam" id="PF07648">
    <property type="entry name" value="Kazal_2"/>
    <property type="match status" value="8"/>
</dbReference>
<feature type="domain" description="NtA" evidence="13">
    <location>
        <begin position="24"/>
        <end position="149"/>
    </location>
</feature>
<dbReference type="SUPFAM" id="SSF57196">
    <property type="entry name" value="EGF/Laminin"/>
    <property type="match status" value="1"/>
</dbReference>
<evidence type="ECO:0000259" key="14">
    <source>
        <dbReference type="PROSITE" id="PS51465"/>
    </source>
</evidence>
<dbReference type="GO" id="GO:0005576">
    <property type="term" value="C:extracellular region"/>
    <property type="evidence" value="ECO:0007669"/>
    <property type="project" value="TreeGrafter"/>
</dbReference>
<accession>A0A8C4Q6T4</accession>
<dbReference type="GO" id="GO:0043236">
    <property type="term" value="F:laminin binding"/>
    <property type="evidence" value="ECO:0007669"/>
    <property type="project" value="InterPro"/>
</dbReference>
<dbReference type="SMART" id="SM00180">
    <property type="entry name" value="EGF_Lam"/>
    <property type="match status" value="2"/>
</dbReference>
<dbReference type="InterPro" id="IPR000742">
    <property type="entry name" value="EGF"/>
</dbReference>
<dbReference type="SMART" id="SM00280">
    <property type="entry name" value="KAZAL"/>
    <property type="match status" value="9"/>
</dbReference>
<dbReference type="CDD" id="cd00110">
    <property type="entry name" value="LamG"/>
    <property type="match status" value="1"/>
</dbReference>